<name>A0A662D7F5_UNCAE</name>
<feature type="domain" description="Anti-sigma-28 factor FlgM C-terminal" evidence="1">
    <location>
        <begin position="39"/>
        <end position="94"/>
    </location>
</feature>
<proteinExistence type="predicted"/>
<dbReference type="EMBL" id="QMQB01000220">
    <property type="protein sequence ID" value="RLE11704.1"/>
    <property type="molecule type" value="Genomic_DNA"/>
</dbReference>
<evidence type="ECO:0000259" key="1">
    <source>
        <dbReference type="Pfam" id="PF04316"/>
    </source>
</evidence>
<organism evidence="2 3">
    <name type="scientific">Aerophobetes bacterium</name>
    <dbReference type="NCBI Taxonomy" id="2030807"/>
    <lineage>
        <taxon>Bacteria</taxon>
        <taxon>Candidatus Aerophobota</taxon>
    </lineage>
</organism>
<dbReference type="InterPro" id="IPR031316">
    <property type="entry name" value="FlgM_C"/>
</dbReference>
<dbReference type="SUPFAM" id="SSF101498">
    <property type="entry name" value="Anti-sigma factor FlgM"/>
    <property type="match status" value="1"/>
</dbReference>
<dbReference type="Proteomes" id="UP000267654">
    <property type="component" value="Unassembled WGS sequence"/>
</dbReference>
<accession>A0A662D7F5</accession>
<dbReference type="Pfam" id="PF04316">
    <property type="entry name" value="FlgM"/>
    <property type="match status" value="1"/>
</dbReference>
<dbReference type="AlphaFoldDB" id="A0A662D7F5"/>
<evidence type="ECO:0000313" key="2">
    <source>
        <dbReference type="EMBL" id="RLE11704.1"/>
    </source>
</evidence>
<sequence>MESKKIGDVSSSLYTKVGEISREKIKKELTKLSESKVKDEFELSSIARRISEYVKIIESMPGIREDKIIEIKEKLASGEYKSKQILEETAKKIVDDIL</sequence>
<evidence type="ECO:0000313" key="3">
    <source>
        <dbReference type="Proteomes" id="UP000267654"/>
    </source>
</evidence>
<protein>
    <recommendedName>
        <fullName evidence="1">Anti-sigma-28 factor FlgM C-terminal domain-containing protein</fullName>
    </recommendedName>
</protein>
<gene>
    <name evidence="2" type="ORF">DRI96_05760</name>
</gene>
<comment type="caution">
    <text evidence="2">The sequence shown here is derived from an EMBL/GenBank/DDBJ whole genome shotgun (WGS) entry which is preliminary data.</text>
</comment>
<reference evidence="2 3" key="1">
    <citation type="submission" date="2018-06" db="EMBL/GenBank/DDBJ databases">
        <title>Extensive metabolic versatility and redundancy in microbially diverse, dynamic hydrothermal sediments.</title>
        <authorList>
            <person name="Dombrowski N."/>
            <person name="Teske A."/>
            <person name="Baker B.J."/>
        </authorList>
    </citation>
    <scope>NUCLEOTIDE SEQUENCE [LARGE SCALE GENOMIC DNA]</scope>
    <source>
        <strain evidence="2">B19_G9</strain>
    </source>
</reference>
<dbReference type="InterPro" id="IPR035890">
    <property type="entry name" value="Anti-sigma-28_factor_FlgM_sf"/>
</dbReference>